<dbReference type="EMBL" id="LNQE01001610">
    <property type="protein sequence ID" value="KUG14877.1"/>
    <property type="molecule type" value="Genomic_DNA"/>
</dbReference>
<dbReference type="InterPro" id="IPR011332">
    <property type="entry name" value="Ribosomal_zn-bd"/>
</dbReference>
<dbReference type="Pfam" id="PF01907">
    <property type="entry name" value="Ribosomal_L37e"/>
    <property type="match status" value="1"/>
</dbReference>
<evidence type="ECO:0000313" key="9">
    <source>
        <dbReference type="EMBL" id="KUG14877.1"/>
    </source>
</evidence>
<dbReference type="PANTHER" id="PTHR10768">
    <property type="entry name" value="60S RIBOSOMAL PROTEIN L37"/>
    <property type="match status" value="1"/>
</dbReference>
<dbReference type="GO" id="GO:0022625">
    <property type="term" value="C:cytosolic large ribosomal subunit"/>
    <property type="evidence" value="ECO:0007669"/>
    <property type="project" value="TreeGrafter"/>
</dbReference>
<name>A0A0W8F251_9ZZZZ</name>
<evidence type="ECO:0000256" key="3">
    <source>
        <dbReference type="ARBA" id="ARBA00022730"/>
    </source>
</evidence>
<dbReference type="Gene3D" id="2.20.25.30">
    <property type="match status" value="1"/>
</dbReference>
<dbReference type="InterPro" id="IPR011331">
    <property type="entry name" value="Ribosomal_eL37/eL43"/>
</dbReference>
<protein>
    <submittedName>
        <fullName evidence="9">Lsu ribosomal protein l37e</fullName>
    </submittedName>
</protein>
<dbReference type="GO" id="GO:0008270">
    <property type="term" value="F:zinc ion binding"/>
    <property type="evidence" value="ECO:0007669"/>
    <property type="project" value="UniProtKB-KW"/>
</dbReference>
<organism evidence="9">
    <name type="scientific">hydrocarbon metagenome</name>
    <dbReference type="NCBI Taxonomy" id="938273"/>
    <lineage>
        <taxon>unclassified sequences</taxon>
        <taxon>metagenomes</taxon>
        <taxon>ecological metagenomes</taxon>
    </lineage>
</organism>
<dbReference type="PROSITE" id="PS01077">
    <property type="entry name" value="RIBOSOMAL_L37E"/>
    <property type="match status" value="1"/>
</dbReference>
<reference evidence="9" key="1">
    <citation type="journal article" date="2015" name="Proc. Natl. Acad. Sci. U.S.A.">
        <title>Networks of energetic and metabolic interactions define dynamics in microbial communities.</title>
        <authorList>
            <person name="Embree M."/>
            <person name="Liu J.K."/>
            <person name="Al-Bassam M.M."/>
            <person name="Zengler K."/>
        </authorList>
    </citation>
    <scope>NUCLEOTIDE SEQUENCE</scope>
</reference>
<gene>
    <name evidence="9" type="ORF">ASZ90_015477</name>
</gene>
<evidence type="ECO:0000256" key="5">
    <source>
        <dbReference type="ARBA" id="ARBA00022833"/>
    </source>
</evidence>
<dbReference type="SUPFAM" id="SSF57829">
    <property type="entry name" value="Zn-binding ribosomal proteins"/>
    <property type="match status" value="1"/>
</dbReference>
<keyword evidence="8" id="KW-0687">Ribonucleoprotein</keyword>
<accession>A0A0W8F251</accession>
<keyword evidence="6" id="KW-0694">RNA-binding</keyword>
<keyword evidence="7 9" id="KW-0689">Ribosomal protein</keyword>
<dbReference type="GO" id="GO:0006412">
    <property type="term" value="P:translation"/>
    <property type="evidence" value="ECO:0007669"/>
    <property type="project" value="InterPro"/>
</dbReference>
<proteinExistence type="inferred from homology"/>
<keyword evidence="2" id="KW-0479">Metal-binding</keyword>
<evidence type="ECO:0000256" key="7">
    <source>
        <dbReference type="ARBA" id="ARBA00022980"/>
    </source>
</evidence>
<keyword evidence="4" id="KW-0863">Zinc-finger</keyword>
<sequence length="60" mass="6842">MSKGTPSMGKRSGTVHIACRRCGSISFHLRHRTCSACGFGKSTRMRKYNWIHKRPKIPTH</sequence>
<dbReference type="InterPro" id="IPR018267">
    <property type="entry name" value="Ribosomal_eL37_CS"/>
</dbReference>
<dbReference type="AlphaFoldDB" id="A0A0W8F251"/>
<keyword evidence="3" id="KW-0699">rRNA-binding</keyword>
<keyword evidence="5" id="KW-0862">Zinc</keyword>
<comment type="caution">
    <text evidence="9">The sequence shown here is derived from an EMBL/GenBank/DDBJ whole genome shotgun (WGS) entry which is preliminary data.</text>
</comment>
<dbReference type="GO" id="GO:0019843">
    <property type="term" value="F:rRNA binding"/>
    <property type="evidence" value="ECO:0007669"/>
    <property type="project" value="UniProtKB-KW"/>
</dbReference>
<evidence type="ECO:0000256" key="1">
    <source>
        <dbReference type="ARBA" id="ARBA00009805"/>
    </source>
</evidence>
<evidence type="ECO:0000256" key="4">
    <source>
        <dbReference type="ARBA" id="ARBA00022771"/>
    </source>
</evidence>
<dbReference type="GO" id="GO:0003735">
    <property type="term" value="F:structural constituent of ribosome"/>
    <property type="evidence" value="ECO:0007669"/>
    <property type="project" value="InterPro"/>
</dbReference>
<dbReference type="InterPro" id="IPR001569">
    <property type="entry name" value="Ribosomal_eL37"/>
</dbReference>
<evidence type="ECO:0000256" key="8">
    <source>
        <dbReference type="ARBA" id="ARBA00023274"/>
    </source>
</evidence>
<comment type="similarity">
    <text evidence="1">Belongs to the eukaryotic ribosomal protein eL37 family.</text>
</comment>
<dbReference type="HAMAP" id="MF_00547">
    <property type="entry name" value="Ribosomal_eL37"/>
    <property type="match status" value="1"/>
</dbReference>
<dbReference type="FunFam" id="2.20.25.30:FF:000003">
    <property type="entry name" value="50S ribosomal protein L37e"/>
    <property type="match status" value="1"/>
</dbReference>
<evidence type="ECO:0000256" key="2">
    <source>
        <dbReference type="ARBA" id="ARBA00022723"/>
    </source>
</evidence>
<evidence type="ECO:0000256" key="6">
    <source>
        <dbReference type="ARBA" id="ARBA00022884"/>
    </source>
</evidence>
<dbReference type="NCBIfam" id="NF003214">
    <property type="entry name" value="PRK04179.1"/>
    <property type="match status" value="1"/>
</dbReference>
<dbReference type="PANTHER" id="PTHR10768:SF0">
    <property type="entry name" value="RIBOSOMAL PROTEIN L37"/>
    <property type="match status" value="1"/>
</dbReference>